<dbReference type="Proteomes" id="UP000054526">
    <property type="component" value="Unassembled WGS sequence"/>
</dbReference>
<name>A0ABR5A245_9BACL</name>
<reference evidence="1 2" key="1">
    <citation type="submission" date="2014-12" db="EMBL/GenBank/DDBJ databases">
        <title>Draft genome sequence of Cohnella kolymensis strain B-2846.</title>
        <authorList>
            <person name="Karlyshev A.V."/>
            <person name="Kudryashova E.B."/>
        </authorList>
    </citation>
    <scope>NUCLEOTIDE SEQUENCE [LARGE SCALE GENOMIC DNA]</scope>
    <source>
        <strain evidence="1 2">VKM B-2846</strain>
    </source>
</reference>
<evidence type="ECO:0000313" key="2">
    <source>
        <dbReference type="Proteomes" id="UP000054526"/>
    </source>
</evidence>
<keyword evidence="2" id="KW-1185">Reference proteome</keyword>
<accession>A0ABR5A245</accession>
<organism evidence="1 2">
    <name type="scientific">Cohnella kolymensis</name>
    <dbReference type="NCBI Taxonomy" id="1590652"/>
    <lineage>
        <taxon>Bacteria</taxon>
        <taxon>Bacillati</taxon>
        <taxon>Bacillota</taxon>
        <taxon>Bacilli</taxon>
        <taxon>Bacillales</taxon>
        <taxon>Paenibacillaceae</taxon>
        <taxon>Cohnella</taxon>
    </lineage>
</organism>
<dbReference type="EMBL" id="JXAL01000024">
    <property type="protein sequence ID" value="KIL35129.1"/>
    <property type="molecule type" value="Genomic_DNA"/>
</dbReference>
<evidence type="ECO:0000313" key="1">
    <source>
        <dbReference type="EMBL" id="KIL35129.1"/>
    </source>
</evidence>
<proteinExistence type="predicted"/>
<gene>
    <name evidence="1" type="ORF">SD71_15955</name>
</gene>
<protein>
    <submittedName>
        <fullName evidence="1">Uncharacterized protein</fullName>
    </submittedName>
</protein>
<sequence>MQKVEVQDPHGWIPANVPNGQLFLRADQVAGVVRLSQAEGHLFQADDGDWIISAEGYRAINIVAGIRSIETKTMILPDGREVGNPYIEYDEKTNTPQKFWAYHVTVGRGLDGKPFVSAATVMHDIRLLFLMELNAAIALNKDAGRLCTFDQLDEDERKTGYFEPFHGNMGIYARTECADIIPIVSNFIRRKNYGEREASTLAWKSSLKKHPCMPPVKVKAQLGVASVLVANFLSDFSDQQLHELSRELLATGNVEGASVSNTFIDTQEETSEISLLSHEGGPRF</sequence>
<comment type="caution">
    <text evidence="1">The sequence shown here is derived from an EMBL/GenBank/DDBJ whole genome shotgun (WGS) entry which is preliminary data.</text>
</comment>
<dbReference type="RefSeq" id="WP_041065172.1">
    <property type="nucleotide sequence ID" value="NZ_JXAL01000024.1"/>
</dbReference>